<evidence type="ECO:0000313" key="2">
    <source>
        <dbReference type="EMBL" id="CAG8793045.1"/>
    </source>
</evidence>
<evidence type="ECO:0000313" key="3">
    <source>
        <dbReference type="Proteomes" id="UP000789901"/>
    </source>
</evidence>
<accession>A0ABN7VQU8</accession>
<gene>
    <name evidence="2" type="ORF">GMARGA_LOCUS21555</name>
</gene>
<dbReference type="Proteomes" id="UP000789901">
    <property type="component" value="Unassembled WGS sequence"/>
</dbReference>
<feature type="non-terminal residue" evidence="2">
    <location>
        <position position="113"/>
    </location>
</feature>
<organism evidence="2 3">
    <name type="scientific">Gigaspora margarita</name>
    <dbReference type="NCBI Taxonomy" id="4874"/>
    <lineage>
        <taxon>Eukaryota</taxon>
        <taxon>Fungi</taxon>
        <taxon>Fungi incertae sedis</taxon>
        <taxon>Mucoromycota</taxon>
        <taxon>Glomeromycotina</taxon>
        <taxon>Glomeromycetes</taxon>
        <taxon>Diversisporales</taxon>
        <taxon>Gigasporaceae</taxon>
        <taxon>Gigaspora</taxon>
    </lineage>
</organism>
<feature type="compositionally biased region" description="Basic and acidic residues" evidence="1">
    <location>
        <begin position="1"/>
        <end position="14"/>
    </location>
</feature>
<name>A0ABN7VQU8_GIGMA</name>
<comment type="caution">
    <text evidence="2">The sequence shown here is derived from an EMBL/GenBank/DDBJ whole genome shotgun (WGS) entry which is preliminary data.</text>
</comment>
<protein>
    <submittedName>
        <fullName evidence="2">216_t:CDS:1</fullName>
    </submittedName>
</protein>
<feature type="compositionally biased region" description="Polar residues" evidence="1">
    <location>
        <begin position="15"/>
        <end position="33"/>
    </location>
</feature>
<proteinExistence type="predicted"/>
<keyword evidence="3" id="KW-1185">Reference proteome</keyword>
<dbReference type="EMBL" id="CAJVQB010019995">
    <property type="protein sequence ID" value="CAG8793045.1"/>
    <property type="molecule type" value="Genomic_DNA"/>
</dbReference>
<reference evidence="2 3" key="1">
    <citation type="submission" date="2021-06" db="EMBL/GenBank/DDBJ databases">
        <authorList>
            <person name="Kallberg Y."/>
            <person name="Tangrot J."/>
            <person name="Rosling A."/>
        </authorList>
    </citation>
    <scope>NUCLEOTIDE SEQUENCE [LARGE SCALE GENOMIC DNA]</scope>
    <source>
        <strain evidence="2 3">120-4 pot B 10/14</strain>
    </source>
</reference>
<sequence>MSSSLEKHDEKSDPSKSSMQPSDGNSTNLTSGIVSDKTMETTQAEHVNIDGVVNPKMLHAHLAMLSKFNSLEQQNNEIDQRYLLRSEKRYLLWLGLLNNNSFKDVEEVPIPPI</sequence>
<feature type="region of interest" description="Disordered" evidence="1">
    <location>
        <begin position="1"/>
        <end position="42"/>
    </location>
</feature>
<evidence type="ECO:0000256" key="1">
    <source>
        <dbReference type="SAM" id="MobiDB-lite"/>
    </source>
</evidence>